<accession>A0ABD0M5M9</accession>
<dbReference type="Proteomes" id="UP001519460">
    <property type="component" value="Unassembled WGS sequence"/>
</dbReference>
<evidence type="ECO:0000256" key="8">
    <source>
        <dbReference type="ARBA" id="ARBA00023034"/>
    </source>
</evidence>
<keyword evidence="9" id="KW-0472">Membrane</keyword>
<evidence type="ECO:0000256" key="6">
    <source>
        <dbReference type="ARBA" id="ARBA00022968"/>
    </source>
</evidence>
<evidence type="ECO:0000256" key="2">
    <source>
        <dbReference type="ARBA" id="ARBA00008661"/>
    </source>
</evidence>
<keyword evidence="3 10" id="KW-0328">Glycosyltransferase</keyword>
<evidence type="ECO:0000256" key="9">
    <source>
        <dbReference type="ARBA" id="ARBA00023136"/>
    </source>
</evidence>
<dbReference type="GO" id="GO:0000139">
    <property type="term" value="C:Golgi membrane"/>
    <property type="evidence" value="ECO:0007669"/>
    <property type="project" value="UniProtKB-SubCell"/>
</dbReference>
<comment type="subcellular location">
    <subcellularLocation>
        <location evidence="1 10">Golgi apparatus membrane</location>
        <topology evidence="1 10">Single-pass type II membrane protein</topology>
    </subcellularLocation>
</comment>
<organism evidence="11 12">
    <name type="scientific">Batillaria attramentaria</name>
    <dbReference type="NCBI Taxonomy" id="370345"/>
    <lineage>
        <taxon>Eukaryota</taxon>
        <taxon>Metazoa</taxon>
        <taxon>Spiralia</taxon>
        <taxon>Lophotrochozoa</taxon>
        <taxon>Mollusca</taxon>
        <taxon>Gastropoda</taxon>
        <taxon>Caenogastropoda</taxon>
        <taxon>Sorbeoconcha</taxon>
        <taxon>Cerithioidea</taxon>
        <taxon>Batillariidae</taxon>
        <taxon>Batillaria</taxon>
    </lineage>
</organism>
<dbReference type="EC" id="2.4.1.-" evidence="10"/>
<keyword evidence="5" id="KW-0812">Transmembrane</keyword>
<evidence type="ECO:0000313" key="12">
    <source>
        <dbReference type="Proteomes" id="UP001519460"/>
    </source>
</evidence>
<evidence type="ECO:0000256" key="10">
    <source>
        <dbReference type="RuleBase" id="RU363063"/>
    </source>
</evidence>
<sequence>MSVMCDSPLMTCHRHRKLLVYVLTAVSLSLVLLHMTFGIPEISLRTFKGSHFFTTEEFPLLGNSLRGIRSDNISPSVQRYLASNLKQLPPENFLDKYISRYVIREGIVNTFWPRRYWHRAEQLCGDDGPFLLAAVPSLASNVKERAVIRSTWGSPAYGKTWPRMGWRHLPSMKLVFVFGRCQTPGDKAILQAEADKFGDIVQTMAMLHWTARFCPSARHLLKVDEDTFVNVPLLLAIGFIHTDRPSDVHQDGKWAIGNGTYLPRHYPYYTVGNSYVISIASIRDLLEAFPHVPLIDMEDAYFTGILAKLCGVPLINCPLFACRLRNSTDCSLAGDWYVTETSCNMERKLAIWRRIKSGECTGKDGRDNGVLENKYIQRGEQLEW</sequence>
<evidence type="ECO:0000256" key="1">
    <source>
        <dbReference type="ARBA" id="ARBA00004323"/>
    </source>
</evidence>
<dbReference type="InterPro" id="IPR002659">
    <property type="entry name" value="Glyco_trans_31"/>
</dbReference>
<proteinExistence type="inferred from homology"/>
<keyword evidence="12" id="KW-1185">Reference proteome</keyword>
<dbReference type="PANTHER" id="PTHR11214:SF3">
    <property type="entry name" value="BETA-1,3-GALACTOSYLTRANSFERASE 6"/>
    <property type="match status" value="1"/>
</dbReference>
<evidence type="ECO:0000256" key="7">
    <source>
        <dbReference type="ARBA" id="ARBA00022989"/>
    </source>
</evidence>
<comment type="caution">
    <text evidence="11">The sequence shown here is derived from an EMBL/GenBank/DDBJ whole genome shotgun (WGS) entry which is preliminary data.</text>
</comment>
<gene>
    <name evidence="11" type="ORF">BaRGS_00002248</name>
</gene>
<protein>
    <recommendedName>
        <fullName evidence="10">Hexosyltransferase</fullName>
        <ecNumber evidence="10">2.4.1.-</ecNumber>
    </recommendedName>
</protein>
<name>A0ABD0M5M9_9CAEN</name>
<keyword evidence="6" id="KW-0735">Signal-anchor</keyword>
<comment type="similarity">
    <text evidence="2 10">Belongs to the glycosyltransferase 31 family.</text>
</comment>
<evidence type="ECO:0000313" key="11">
    <source>
        <dbReference type="EMBL" id="KAK7506773.1"/>
    </source>
</evidence>
<keyword evidence="8 10" id="KW-0333">Golgi apparatus</keyword>
<dbReference type="EMBL" id="JACVVK020000006">
    <property type="protein sequence ID" value="KAK7506773.1"/>
    <property type="molecule type" value="Genomic_DNA"/>
</dbReference>
<dbReference type="PANTHER" id="PTHR11214">
    <property type="entry name" value="BETA-1,3-N-ACETYLGLUCOSAMINYLTRANSFERASE"/>
    <property type="match status" value="1"/>
</dbReference>
<keyword evidence="7" id="KW-1133">Transmembrane helix</keyword>
<dbReference type="Pfam" id="PF01762">
    <property type="entry name" value="Galactosyl_T"/>
    <property type="match status" value="1"/>
</dbReference>
<dbReference type="Gene3D" id="3.90.550.50">
    <property type="match status" value="1"/>
</dbReference>
<reference evidence="11 12" key="1">
    <citation type="journal article" date="2023" name="Sci. Data">
        <title>Genome assembly of the Korean intertidal mud-creeper Batillaria attramentaria.</title>
        <authorList>
            <person name="Patra A.K."/>
            <person name="Ho P.T."/>
            <person name="Jun S."/>
            <person name="Lee S.J."/>
            <person name="Kim Y."/>
            <person name="Won Y.J."/>
        </authorList>
    </citation>
    <scope>NUCLEOTIDE SEQUENCE [LARGE SCALE GENOMIC DNA]</scope>
    <source>
        <strain evidence="11">Wonlab-2016</strain>
    </source>
</reference>
<evidence type="ECO:0000256" key="5">
    <source>
        <dbReference type="ARBA" id="ARBA00022692"/>
    </source>
</evidence>
<evidence type="ECO:0000256" key="3">
    <source>
        <dbReference type="ARBA" id="ARBA00022676"/>
    </source>
</evidence>
<evidence type="ECO:0000256" key="4">
    <source>
        <dbReference type="ARBA" id="ARBA00022679"/>
    </source>
</evidence>
<dbReference type="AlphaFoldDB" id="A0ABD0M5M9"/>
<dbReference type="GO" id="GO:0016757">
    <property type="term" value="F:glycosyltransferase activity"/>
    <property type="evidence" value="ECO:0007669"/>
    <property type="project" value="UniProtKB-KW"/>
</dbReference>
<keyword evidence="4" id="KW-0808">Transferase</keyword>